<keyword evidence="1" id="KW-0004">4Fe-4S</keyword>
<dbReference type="InterPro" id="IPR051536">
    <property type="entry name" value="UDG_Type-4/5"/>
</dbReference>
<protein>
    <recommendedName>
        <fullName evidence="8">Uracil-DNA glycosylase-like domain-containing protein</fullName>
    </recommendedName>
</protein>
<accession>A0A964RQ73</accession>
<evidence type="ECO:0000256" key="2">
    <source>
        <dbReference type="ARBA" id="ARBA00022723"/>
    </source>
</evidence>
<name>A0A964RQ73_9CLOT</name>
<dbReference type="Pfam" id="PF03167">
    <property type="entry name" value="UDG"/>
    <property type="match status" value="1"/>
</dbReference>
<proteinExistence type="predicted"/>
<dbReference type="InterPro" id="IPR005122">
    <property type="entry name" value="Uracil-DNA_glycosylase-like"/>
</dbReference>
<keyword evidence="6" id="KW-0411">Iron-sulfur</keyword>
<keyword evidence="2" id="KW-0479">Metal-binding</keyword>
<evidence type="ECO:0000313" key="10">
    <source>
        <dbReference type="Proteomes" id="UP000656077"/>
    </source>
</evidence>
<feature type="domain" description="Uracil-DNA glycosylase-like" evidence="8">
    <location>
        <begin position="74"/>
        <end position="175"/>
    </location>
</feature>
<dbReference type="GO" id="GO:0046872">
    <property type="term" value="F:metal ion binding"/>
    <property type="evidence" value="ECO:0007669"/>
    <property type="project" value="UniProtKB-KW"/>
</dbReference>
<dbReference type="EMBL" id="WSRQ01000038">
    <property type="protein sequence ID" value="MVX65793.1"/>
    <property type="molecule type" value="Genomic_DNA"/>
</dbReference>
<keyword evidence="3" id="KW-0227">DNA damage</keyword>
<evidence type="ECO:0000313" key="9">
    <source>
        <dbReference type="EMBL" id="MVX65793.1"/>
    </source>
</evidence>
<keyword evidence="7" id="KW-0234">DNA repair</keyword>
<keyword evidence="5" id="KW-0408">Iron</keyword>
<evidence type="ECO:0000259" key="8">
    <source>
        <dbReference type="Pfam" id="PF03167"/>
    </source>
</evidence>
<dbReference type="Gene3D" id="3.40.470.10">
    <property type="entry name" value="Uracil-DNA glycosylase-like domain"/>
    <property type="match status" value="1"/>
</dbReference>
<gene>
    <name evidence="9" type="ORF">GKZ28_19115</name>
</gene>
<evidence type="ECO:0000256" key="5">
    <source>
        <dbReference type="ARBA" id="ARBA00023004"/>
    </source>
</evidence>
<dbReference type="SUPFAM" id="SSF52141">
    <property type="entry name" value="Uracil-DNA glycosylase-like"/>
    <property type="match status" value="1"/>
</dbReference>
<dbReference type="GO" id="GO:0051539">
    <property type="term" value="F:4 iron, 4 sulfur cluster binding"/>
    <property type="evidence" value="ECO:0007669"/>
    <property type="project" value="UniProtKB-KW"/>
</dbReference>
<dbReference type="Proteomes" id="UP000656077">
    <property type="component" value="Unassembled WGS sequence"/>
</dbReference>
<dbReference type="PANTHER" id="PTHR33693">
    <property type="entry name" value="TYPE-5 URACIL-DNA GLYCOSYLASE"/>
    <property type="match status" value="1"/>
</dbReference>
<evidence type="ECO:0000256" key="4">
    <source>
        <dbReference type="ARBA" id="ARBA00022801"/>
    </source>
</evidence>
<evidence type="ECO:0000256" key="1">
    <source>
        <dbReference type="ARBA" id="ARBA00022485"/>
    </source>
</evidence>
<comment type="caution">
    <text evidence="9">The sequence shown here is derived from an EMBL/GenBank/DDBJ whole genome shotgun (WGS) entry which is preliminary data.</text>
</comment>
<reference evidence="9" key="1">
    <citation type="submission" date="2019-12" db="EMBL/GenBank/DDBJ databases">
        <title>Microbes associate with the intestines of laboratory mice.</title>
        <authorList>
            <person name="Navarre W."/>
            <person name="Wong E."/>
        </authorList>
    </citation>
    <scope>NUCLEOTIDE SEQUENCE</scope>
    <source>
        <strain evidence="9">NM79_F5</strain>
    </source>
</reference>
<sequence>MENKMLESIKQCKRCNLYKNQNPLLDQLKVCDIMWVGLSAKKVEDIEKDMPLAIRTNSGGIIAEIESRCEKVLTYKTNLVKCLPLDENEKLRYPNTSEINTCFSNLIKEIDLLKPKIIFLLGTQVTAAVKRNLKVKFEKDEDSDLKIGKYKGVELIAVYHPSYVCSYRRKYKECYIEQISNIINARMLY</sequence>
<dbReference type="GO" id="GO:0006281">
    <property type="term" value="P:DNA repair"/>
    <property type="evidence" value="ECO:0007669"/>
    <property type="project" value="UniProtKB-KW"/>
</dbReference>
<dbReference type="AlphaFoldDB" id="A0A964RQ73"/>
<organism evidence="9 10">
    <name type="scientific">Clostridium chromiireducens</name>
    <dbReference type="NCBI Taxonomy" id="225345"/>
    <lineage>
        <taxon>Bacteria</taxon>
        <taxon>Bacillati</taxon>
        <taxon>Bacillota</taxon>
        <taxon>Clostridia</taxon>
        <taxon>Eubacteriales</taxon>
        <taxon>Clostridiaceae</taxon>
        <taxon>Clostridium</taxon>
    </lineage>
</organism>
<evidence type="ECO:0000256" key="3">
    <source>
        <dbReference type="ARBA" id="ARBA00022763"/>
    </source>
</evidence>
<evidence type="ECO:0000256" key="6">
    <source>
        <dbReference type="ARBA" id="ARBA00023014"/>
    </source>
</evidence>
<keyword evidence="4" id="KW-0378">Hydrolase</keyword>
<dbReference type="GO" id="GO:0097506">
    <property type="term" value="F:deaminated base DNA N-glycosylase activity"/>
    <property type="evidence" value="ECO:0007669"/>
    <property type="project" value="UniProtKB-ARBA"/>
</dbReference>
<evidence type="ECO:0000256" key="7">
    <source>
        <dbReference type="ARBA" id="ARBA00023204"/>
    </source>
</evidence>
<dbReference type="InterPro" id="IPR036895">
    <property type="entry name" value="Uracil-DNA_glycosylase-like_sf"/>
</dbReference>